<evidence type="ECO:0000313" key="5">
    <source>
        <dbReference type="Proteomes" id="UP000069697"/>
    </source>
</evidence>
<evidence type="ECO:0000313" key="4">
    <source>
        <dbReference type="EMBL" id="GAS83309.1"/>
    </source>
</evidence>
<dbReference type="PANTHER" id="PTHR47893:SF1">
    <property type="entry name" value="REGULATORY PROTEIN PCHR"/>
    <property type="match status" value="1"/>
</dbReference>
<keyword evidence="2" id="KW-0804">Transcription</keyword>
<dbReference type="PROSITE" id="PS01124">
    <property type="entry name" value="HTH_ARAC_FAMILY_2"/>
    <property type="match status" value="1"/>
</dbReference>
<keyword evidence="1" id="KW-0805">Transcription regulation</keyword>
<feature type="domain" description="HTH araC/xylS-type" evidence="3">
    <location>
        <begin position="220"/>
        <end position="318"/>
    </location>
</feature>
<accession>A0A100VP69</accession>
<dbReference type="Proteomes" id="UP000069697">
    <property type="component" value="Unassembled WGS sequence"/>
</dbReference>
<dbReference type="SMART" id="SM00342">
    <property type="entry name" value="HTH_ARAC"/>
    <property type="match status" value="1"/>
</dbReference>
<dbReference type="PANTHER" id="PTHR47893">
    <property type="entry name" value="REGULATORY PROTEIN PCHR"/>
    <property type="match status" value="1"/>
</dbReference>
<dbReference type="Pfam" id="PF12833">
    <property type="entry name" value="HTH_18"/>
    <property type="match status" value="1"/>
</dbReference>
<dbReference type="EMBL" id="BCNV01000001">
    <property type="protein sequence ID" value="GAS83309.1"/>
    <property type="molecule type" value="Genomic_DNA"/>
</dbReference>
<dbReference type="AlphaFoldDB" id="A0A100VP69"/>
<reference evidence="5" key="2">
    <citation type="submission" date="2016-01" db="EMBL/GenBank/DDBJ databases">
        <title>Draft Genome Sequence of Paenibacillus amylolyticus Heshi-A3 that Was Isolated from Fermented Rice Bran with Aging Salted Mackerel, Which Was Named Heshiko as Traditional Fermented Seafood in Japan.</title>
        <authorList>
            <person name="Akuzawa S."/>
            <person name="Nakagawa J."/>
            <person name="Kanekatsu T."/>
            <person name="Kubota E."/>
            <person name="Ohtake R."/>
            <person name="Suzuki T."/>
            <person name="Kanesaki Y."/>
        </authorList>
    </citation>
    <scope>NUCLEOTIDE SEQUENCE [LARGE SCALE GENOMIC DNA]</scope>
    <source>
        <strain evidence="5">Heshi-A3</strain>
    </source>
</reference>
<dbReference type="RefSeq" id="WP_062835671.1">
    <property type="nucleotide sequence ID" value="NZ_BCNV01000001.1"/>
</dbReference>
<dbReference type="InterPro" id="IPR018060">
    <property type="entry name" value="HTH_AraC"/>
</dbReference>
<gene>
    <name evidence="4" type="ORF">PAHA3_3387</name>
</gene>
<organism evidence="4 5">
    <name type="scientific">Paenibacillus amylolyticus</name>
    <dbReference type="NCBI Taxonomy" id="1451"/>
    <lineage>
        <taxon>Bacteria</taxon>
        <taxon>Bacillati</taxon>
        <taxon>Bacillota</taxon>
        <taxon>Bacilli</taxon>
        <taxon>Bacillales</taxon>
        <taxon>Paenibacillaceae</taxon>
        <taxon>Paenibacillus</taxon>
    </lineage>
</organism>
<evidence type="ECO:0000259" key="3">
    <source>
        <dbReference type="PROSITE" id="PS01124"/>
    </source>
</evidence>
<dbReference type="Gene3D" id="1.10.10.60">
    <property type="entry name" value="Homeodomain-like"/>
    <property type="match status" value="2"/>
</dbReference>
<comment type="caution">
    <text evidence="4">The sequence shown here is derived from an EMBL/GenBank/DDBJ whole genome shotgun (WGS) entry which is preliminary data.</text>
</comment>
<dbReference type="GO" id="GO:0003700">
    <property type="term" value="F:DNA-binding transcription factor activity"/>
    <property type="evidence" value="ECO:0007669"/>
    <property type="project" value="InterPro"/>
</dbReference>
<proteinExistence type="predicted"/>
<dbReference type="InterPro" id="IPR009057">
    <property type="entry name" value="Homeodomain-like_sf"/>
</dbReference>
<dbReference type="InterPro" id="IPR053142">
    <property type="entry name" value="PchR_regulatory_protein"/>
</dbReference>
<sequence length="319" mass="36232">MRTDDALGVVYQHYLTQEPYSQQDEYTYLLSPKAGSGNIKRVTTYSGIEILYSQVEYHQPYPTYFASETPIVELQFALSGQRHVDISGMDYSLSIGQGALIFMHDFEAWFHPPAGEPYTSFSLGIPVSLFNYAAAQLGSFKSIAFNQVLGRKVFKPIVFQLDSRIRMMIDSLIVELKNSYRSSLMMEATALEILNRFMIQLFDLAPIPAGFSREDIRKLHTAREIMEACMVDPPSLLALSRQVGLNDFKLKKGFKALFGSTVFEYLRQVRLDSAMKLLRNQDNNVTEAAIAVGYSNVSAFSQQFYRKFGVKPSEMKKIY</sequence>
<evidence type="ECO:0000256" key="2">
    <source>
        <dbReference type="ARBA" id="ARBA00023163"/>
    </source>
</evidence>
<name>A0A100VP69_PAEAM</name>
<evidence type="ECO:0000256" key="1">
    <source>
        <dbReference type="ARBA" id="ARBA00023015"/>
    </source>
</evidence>
<protein>
    <submittedName>
        <fullName evidence="4">AraC family transcriptional regulator</fullName>
    </submittedName>
</protein>
<reference evidence="4 5" key="1">
    <citation type="journal article" date="2016" name="Genome Announc.">
        <title>Draft Genome Sequence of Paenibacillus amylolyticus Heshi-A3, Isolated from Fermented Rice Bran in a Japanese Fermented Seafood Dish.</title>
        <authorList>
            <person name="Akuzawa S."/>
            <person name="Nagaoka J."/>
            <person name="Kanekatsu M."/>
            <person name="Kubota E."/>
            <person name="Ohtake R."/>
            <person name="Suzuki T."/>
            <person name="Kanesaki Y."/>
        </authorList>
    </citation>
    <scope>NUCLEOTIDE SEQUENCE [LARGE SCALE GENOMIC DNA]</scope>
    <source>
        <strain evidence="4 5">Heshi-A3</strain>
    </source>
</reference>
<dbReference type="SUPFAM" id="SSF46689">
    <property type="entry name" value="Homeodomain-like"/>
    <property type="match status" value="1"/>
</dbReference>
<dbReference type="GO" id="GO:0043565">
    <property type="term" value="F:sequence-specific DNA binding"/>
    <property type="evidence" value="ECO:0007669"/>
    <property type="project" value="InterPro"/>
</dbReference>